<dbReference type="Proteomes" id="UP000663870">
    <property type="component" value="Unassembled WGS sequence"/>
</dbReference>
<feature type="transmembrane region" description="Helical" evidence="1">
    <location>
        <begin position="105"/>
        <end position="127"/>
    </location>
</feature>
<sequence length="183" mass="21705">MSTTKSEKYDDAKLYKEPFSISQLIMGLLFGTYFLTVQTIELSLSTYVLQENKLDLYRDYLIFKGQAPIWKWWQLVSTIIIPLSIITAVRDLFQIFTRKSTTRRNLIDIVTALQLFGVLYTVFTGVLPLDNKLIQEASKHNVYKLNFLHWIVFLLNILGWFISIFRYQDWKNDERLHPKKKIE</sequence>
<name>A0A814VHY6_9BILA</name>
<accession>A0A814VHY6</accession>
<evidence type="ECO:0000313" key="3">
    <source>
        <dbReference type="Proteomes" id="UP000663870"/>
    </source>
</evidence>
<proteinExistence type="predicted"/>
<comment type="caution">
    <text evidence="2">The sequence shown here is derived from an EMBL/GenBank/DDBJ whole genome shotgun (WGS) entry which is preliminary data.</text>
</comment>
<feature type="transmembrane region" description="Helical" evidence="1">
    <location>
        <begin position="21"/>
        <end position="40"/>
    </location>
</feature>
<dbReference type="EMBL" id="CAJNOL010000750">
    <property type="protein sequence ID" value="CAF1187352.1"/>
    <property type="molecule type" value="Genomic_DNA"/>
</dbReference>
<feature type="transmembrane region" description="Helical" evidence="1">
    <location>
        <begin position="72"/>
        <end position="93"/>
    </location>
</feature>
<evidence type="ECO:0000313" key="2">
    <source>
        <dbReference type="EMBL" id="CAF1187352.1"/>
    </source>
</evidence>
<protein>
    <submittedName>
        <fullName evidence="2">Uncharacterized protein</fullName>
    </submittedName>
</protein>
<feature type="transmembrane region" description="Helical" evidence="1">
    <location>
        <begin position="147"/>
        <end position="167"/>
    </location>
</feature>
<keyword evidence="1" id="KW-0812">Transmembrane</keyword>
<keyword evidence="1" id="KW-0472">Membrane</keyword>
<keyword evidence="3" id="KW-1185">Reference proteome</keyword>
<evidence type="ECO:0000256" key="1">
    <source>
        <dbReference type="SAM" id="Phobius"/>
    </source>
</evidence>
<organism evidence="2 3">
    <name type="scientific">Rotaria sordida</name>
    <dbReference type="NCBI Taxonomy" id="392033"/>
    <lineage>
        <taxon>Eukaryota</taxon>
        <taxon>Metazoa</taxon>
        <taxon>Spiralia</taxon>
        <taxon>Gnathifera</taxon>
        <taxon>Rotifera</taxon>
        <taxon>Eurotatoria</taxon>
        <taxon>Bdelloidea</taxon>
        <taxon>Philodinida</taxon>
        <taxon>Philodinidae</taxon>
        <taxon>Rotaria</taxon>
    </lineage>
</organism>
<keyword evidence="1" id="KW-1133">Transmembrane helix</keyword>
<gene>
    <name evidence="2" type="ORF">JXQ802_LOCUS23680</name>
</gene>
<dbReference type="AlphaFoldDB" id="A0A814VHY6"/>
<reference evidence="2" key="1">
    <citation type="submission" date="2021-02" db="EMBL/GenBank/DDBJ databases">
        <authorList>
            <person name="Nowell W R."/>
        </authorList>
    </citation>
    <scope>NUCLEOTIDE SEQUENCE</scope>
</reference>